<dbReference type="EMBL" id="CP120682">
    <property type="protein sequence ID" value="WKN38564.1"/>
    <property type="molecule type" value="Genomic_DNA"/>
</dbReference>
<gene>
    <name evidence="1" type="ORF">K4G66_07590</name>
</gene>
<sequence>MLIQMASKTNGQKFTIPTQTFTQCTLSVSIYGQRNTLEFNYRHVVDNSSSGSHHELKYRCIATKQ</sequence>
<name>A0AA49GUG7_9BACT</name>
<protein>
    <submittedName>
        <fullName evidence="1">Uncharacterized protein</fullName>
    </submittedName>
</protein>
<reference evidence="1" key="1">
    <citation type="journal article" date="2023" name="Comput. Struct. Biotechnol. J.">
        <title>Discovery of a novel marine Bacteroidetes with a rich repertoire of carbohydrate-active enzymes.</title>
        <authorList>
            <person name="Chen B."/>
            <person name="Liu G."/>
            <person name="Chen Q."/>
            <person name="Wang H."/>
            <person name="Liu L."/>
            <person name="Tang K."/>
        </authorList>
    </citation>
    <scope>NUCLEOTIDE SEQUENCE</scope>
    <source>
        <strain evidence="1">TK19036</strain>
    </source>
</reference>
<evidence type="ECO:0000313" key="1">
    <source>
        <dbReference type="EMBL" id="WKN38564.1"/>
    </source>
</evidence>
<reference evidence="1" key="2">
    <citation type="journal article" date="2024" name="Antonie Van Leeuwenhoek">
        <title>Roseihalotalea indica gen. nov., sp. nov., a halophilic Bacteroidetes from mesopelagic Southwest Indian Ocean with higher carbohydrate metabolic potential.</title>
        <authorList>
            <person name="Chen B."/>
            <person name="Zhang M."/>
            <person name="Lin D."/>
            <person name="Ye J."/>
            <person name="Tang K."/>
        </authorList>
    </citation>
    <scope>NUCLEOTIDE SEQUENCE</scope>
    <source>
        <strain evidence="1">TK19036</strain>
    </source>
</reference>
<accession>A0AA49GUG7</accession>
<dbReference type="AlphaFoldDB" id="A0AA49GUG7"/>
<proteinExistence type="predicted"/>
<organism evidence="1">
    <name type="scientific">Roseihalotalea indica</name>
    <dbReference type="NCBI Taxonomy" id="2867963"/>
    <lineage>
        <taxon>Bacteria</taxon>
        <taxon>Pseudomonadati</taxon>
        <taxon>Bacteroidota</taxon>
        <taxon>Cytophagia</taxon>
        <taxon>Cytophagales</taxon>
        <taxon>Catalimonadaceae</taxon>
        <taxon>Roseihalotalea</taxon>
    </lineage>
</organism>